<dbReference type="PANTHER" id="PTHR23150">
    <property type="entry name" value="SULFATASE MODIFYING FACTOR 1, 2"/>
    <property type="match status" value="1"/>
</dbReference>
<dbReference type="InterPro" id="IPR005532">
    <property type="entry name" value="SUMF_dom"/>
</dbReference>
<sequence>MTSPDISCCGPARPPAPDDVREPAAGRPPAGSPHASRRPAGIRDAVTVSGGRYLVGGDDPDANPGDGEGPARAVTVSGYGIGRFTVTNRQFAAFVKATGHVTDAERYGWSYVFWSLVPPEARADVIDARVAEAPWWRGVRGADWRHPRGRGSSNGRLANHPVVHVSWHDAVAYAAWAGGRLPTEAEWEIAARGGLAGATYPWGDELAPRGRRRCNIWQGAFPGYGRGDLDDVGTVPVDSFAPNGYGLYNMAGNVWEWCADRWSTTWHHAESAATRIDPRGPEDGADHVVRGGSYLCHVSYCNRYRVAARTHNSPDSSTGHTGFRCAIDVTG</sequence>
<dbReference type="Gene3D" id="3.90.1580.10">
    <property type="entry name" value="paralog of FGE (formylglycine-generating enzyme)"/>
    <property type="match status" value="1"/>
</dbReference>
<organism evidence="3 4">
    <name type="scientific">Dactylosporangium salmoneum</name>
    <dbReference type="NCBI Taxonomy" id="53361"/>
    <lineage>
        <taxon>Bacteria</taxon>
        <taxon>Bacillati</taxon>
        <taxon>Actinomycetota</taxon>
        <taxon>Actinomycetes</taxon>
        <taxon>Micromonosporales</taxon>
        <taxon>Micromonosporaceae</taxon>
        <taxon>Dactylosporangium</taxon>
    </lineage>
</organism>
<feature type="region of interest" description="Disordered" evidence="1">
    <location>
        <begin position="1"/>
        <end position="42"/>
    </location>
</feature>
<name>A0ABP5UH33_9ACTN</name>
<dbReference type="InterPro" id="IPR042095">
    <property type="entry name" value="SUMF_sf"/>
</dbReference>
<dbReference type="Proteomes" id="UP001501444">
    <property type="component" value="Unassembled WGS sequence"/>
</dbReference>
<reference evidence="4" key="1">
    <citation type="journal article" date="2019" name="Int. J. Syst. Evol. Microbiol.">
        <title>The Global Catalogue of Microorganisms (GCM) 10K type strain sequencing project: providing services to taxonomists for standard genome sequencing and annotation.</title>
        <authorList>
            <consortium name="The Broad Institute Genomics Platform"/>
            <consortium name="The Broad Institute Genome Sequencing Center for Infectious Disease"/>
            <person name="Wu L."/>
            <person name="Ma J."/>
        </authorList>
    </citation>
    <scope>NUCLEOTIDE SEQUENCE [LARGE SCALE GENOMIC DNA]</scope>
    <source>
        <strain evidence="4">JCM 3272</strain>
    </source>
</reference>
<gene>
    <name evidence="3" type="ORF">GCM10010170_087230</name>
</gene>
<comment type="caution">
    <text evidence="3">The sequence shown here is derived from an EMBL/GenBank/DDBJ whole genome shotgun (WGS) entry which is preliminary data.</text>
</comment>
<dbReference type="EMBL" id="BAAARV010000086">
    <property type="protein sequence ID" value="GAA2380189.1"/>
    <property type="molecule type" value="Genomic_DNA"/>
</dbReference>
<dbReference type="Pfam" id="PF03781">
    <property type="entry name" value="FGE-sulfatase"/>
    <property type="match status" value="1"/>
</dbReference>
<keyword evidence="4" id="KW-1185">Reference proteome</keyword>
<protein>
    <submittedName>
        <fullName evidence="3">Formylglycine-generating enzyme family protein</fullName>
    </submittedName>
</protein>
<dbReference type="SUPFAM" id="SSF56436">
    <property type="entry name" value="C-type lectin-like"/>
    <property type="match status" value="1"/>
</dbReference>
<evidence type="ECO:0000313" key="4">
    <source>
        <dbReference type="Proteomes" id="UP001501444"/>
    </source>
</evidence>
<evidence type="ECO:0000313" key="3">
    <source>
        <dbReference type="EMBL" id="GAA2380189.1"/>
    </source>
</evidence>
<feature type="domain" description="Sulfatase-modifying factor enzyme-like" evidence="2">
    <location>
        <begin position="44"/>
        <end position="326"/>
    </location>
</feature>
<evidence type="ECO:0000259" key="2">
    <source>
        <dbReference type="Pfam" id="PF03781"/>
    </source>
</evidence>
<dbReference type="PANTHER" id="PTHR23150:SF19">
    <property type="entry name" value="FORMYLGLYCINE-GENERATING ENZYME"/>
    <property type="match status" value="1"/>
</dbReference>
<dbReference type="RefSeq" id="WP_344618550.1">
    <property type="nucleotide sequence ID" value="NZ_BAAARV010000086.1"/>
</dbReference>
<accession>A0ABP5UH33</accession>
<evidence type="ECO:0000256" key="1">
    <source>
        <dbReference type="SAM" id="MobiDB-lite"/>
    </source>
</evidence>
<proteinExistence type="predicted"/>
<dbReference type="InterPro" id="IPR051043">
    <property type="entry name" value="Sulfatase_Mod_Factor_Kinase"/>
</dbReference>
<dbReference type="InterPro" id="IPR016187">
    <property type="entry name" value="CTDL_fold"/>
</dbReference>